<evidence type="ECO:0000313" key="2">
    <source>
        <dbReference type="EMBL" id="GAA4259964.1"/>
    </source>
</evidence>
<reference evidence="3" key="1">
    <citation type="journal article" date="2019" name="Int. J. Syst. Evol. Microbiol.">
        <title>The Global Catalogue of Microorganisms (GCM) 10K type strain sequencing project: providing services to taxonomists for standard genome sequencing and annotation.</title>
        <authorList>
            <consortium name="The Broad Institute Genomics Platform"/>
            <consortium name="The Broad Institute Genome Sequencing Center for Infectious Disease"/>
            <person name="Wu L."/>
            <person name="Ma J."/>
        </authorList>
    </citation>
    <scope>NUCLEOTIDE SEQUENCE [LARGE SCALE GENOMIC DNA]</scope>
    <source>
        <strain evidence="3">JCM 17441</strain>
    </source>
</reference>
<dbReference type="Proteomes" id="UP001500620">
    <property type="component" value="Unassembled WGS sequence"/>
</dbReference>
<dbReference type="EMBL" id="BAABAT010000038">
    <property type="protein sequence ID" value="GAA4259964.1"/>
    <property type="molecule type" value="Genomic_DNA"/>
</dbReference>
<proteinExistence type="predicted"/>
<evidence type="ECO:0000256" key="1">
    <source>
        <dbReference type="SAM" id="MobiDB-lite"/>
    </source>
</evidence>
<evidence type="ECO:0000313" key="3">
    <source>
        <dbReference type="Proteomes" id="UP001500620"/>
    </source>
</evidence>
<name>A0ABP8DN08_9ACTN</name>
<gene>
    <name evidence="2" type="ORF">GCM10022255_086790</name>
</gene>
<dbReference type="RefSeq" id="WP_345136882.1">
    <property type="nucleotide sequence ID" value="NZ_BAABAT010000038.1"/>
</dbReference>
<organism evidence="2 3">
    <name type="scientific">Dactylosporangium darangshiense</name>
    <dbReference type="NCBI Taxonomy" id="579108"/>
    <lineage>
        <taxon>Bacteria</taxon>
        <taxon>Bacillati</taxon>
        <taxon>Actinomycetota</taxon>
        <taxon>Actinomycetes</taxon>
        <taxon>Micromonosporales</taxon>
        <taxon>Micromonosporaceae</taxon>
        <taxon>Dactylosporangium</taxon>
    </lineage>
</organism>
<sequence>MTATREEMACQICLSPLNTLGAPPSYMHPIQLVTDGHEPVPVPVNQLDTVRRSCDFCGDQYPMWTLVGGEVAAVAIGPTAGLVQNFGQAWAACATCQRYIDDGRDNKVVDRAVRALGLGNHRPARERIEQLHMAFLNARQPGRTLITTTAWPATAITARELPKVRDRLAHFYRGNDGLPAVVAMADARQAIAAGLDRSRLFWIDSDFTDLAEHAAAQLPAVTISRDLMPATDGLLVWSRPMTQRQIAAASWTGTSDGWQVVSYRTIGAGLDDKSLQRLREQVGWLTPIRAAHVDDQQLPPGNHPTAALIATWLLIAQQAADITTAAIDKSIRKTYARTNRPAPEVRIVRIRASRNTTPPGSPSAQGSPRRSQSSRFWVSGHWRSQAYGPGRALRRPVYINPFLRGPDDAPIKLNTTVRMLSSRKPKSEDHE</sequence>
<comment type="caution">
    <text evidence="2">The sequence shown here is derived from an EMBL/GenBank/DDBJ whole genome shotgun (WGS) entry which is preliminary data.</text>
</comment>
<accession>A0ABP8DN08</accession>
<protein>
    <submittedName>
        <fullName evidence="2">Uncharacterized protein</fullName>
    </submittedName>
</protein>
<feature type="region of interest" description="Disordered" evidence="1">
    <location>
        <begin position="352"/>
        <end position="375"/>
    </location>
</feature>
<feature type="compositionally biased region" description="Polar residues" evidence="1">
    <location>
        <begin position="353"/>
        <end position="375"/>
    </location>
</feature>
<keyword evidence="3" id="KW-1185">Reference proteome</keyword>